<evidence type="ECO:0000313" key="2">
    <source>
        <dbReference type="Proteomes" id="UP000280434"/>
    </source>
</evidence>
<protein>
    <submittedName>
        <fullName evidence="1">Uncharacterized protein</fullName>
    </submittedName>
</protein>
<name>A0A494WZC5_9BURK</name>
<dbReference type="RefSeq" id="WP_121281503.1">
    <property type="nucleotide sequence ID" value="NZ_RBZV01000016.1"/>
</dbReference>
<dbReference type="Proteomes" id="UP000280434">
    <property type="component" value="Unassembled WGS sequence"/>
</dbReference>
<accession>A0A494WZC5</accession>
<dbReference type="OrthoDB" id="9084514at2"/>
<dbReference type="AlphaFoldDB" id="A0A494WZC5"/>
<gene>
    <name evidence="1" type="ORF">D7S89_24755</name>
</gene>
<comment type="caution">
    <text evidence="1">The sequence shown here is derived from an EMBL/GenBank/DDBJ whole genome shotgun (WGS) entry which is preliminary data.</text>
</comment>
<organism evidence="1 2">
    <name type="scientific">Trinickia fusca</name>
    <dbReference type="NCBI Taxonomy" id="2419777"/>
    <lineage>
        <taxon>Bacteria</taxon>
        <taxon>Pseudomonadati</taxon>
        <taxon>Pseudomonadota</taxon>
        <taxon>Betaproteobacteria</taxon>
        <taxon>Burkholderiales</taxon>
        <taxon>Burkholderiaceae</taxon>
        <taxon>Trinickia</taxon>
    </lineage>
</organism>
<proteinExistence type="predicted"/>
<dbReference type="EMBL" id="RBZV01000016">
    <property type="protein sequence ID" value="RKP43888.1"/>
    <property type="molecule type" value="Genomic_DNA"/>
</dbReference>
<evidence type="ECO:0000313" key="1">
    <source>
        <dbReference type="EMBL" id="RKP43888.1"/>
    </source>
</evidence>
<keyword evidence="2" id="KW-1185">Reference proteome</keyword>
<reference evidence="1 2" key="1">
    <citation type="submission" date="2018-10" db="EMBL/GenBank/DDBJ databases">
        <title>Paraburkholderia sp. 7MK8-2, isolated from soil.</title>
        <authorList>
            <person name="Gao Z.-H."/>
            <person name="Qiu L.-H."/>
        </authorList>
    </citation>
    <scope>NUCLEOTIDE SEQUENCE [LARGE SCALE GENOMIC DNA]</scope>
    <source>
        <strain evidence="1 2">7MK8-2</strain>
    </source>
</reference>
<sequence>MTSFVELQQRFITTEFGALGIVASHAQVLQPASALPTDDATLWSLFNTIPSDSTLFSPDGDETFFAAYSALIDSLIPGSGLLDPIAVAKRKLEEWGHADPAWSVGYAGLISQLNLAPSNEFPFSNPGGPASPFWGLWGGSAPASGQSVAFAAGDVSGQFAFANVLPFAPTPSDWYVSSALSLAYAKHSGKPWNPDSPITWDSTFGPSGNMQRFVTSLYVVAGLSAQYVSSTKFSKADQQAIQENAADGMWPYYLGPGAAGATTKIQFDAQGKMKVGLTTGSGQPVVIAALVLPAAQYLGG</sequence>